<dbReference type="STRING" id="3988.B9SQE8"/>
<comment type="similarity">
    <text evidence="1">Belongs to the FLX family.</text>
</comment>
<evidence type="ECO:0000256" key="6">
    <source>
        <dbReference type="SAM" id="Coils"/>
    </source>
</evidence>
<keyword evidence="8" id="KW-1185">Reference proteome</keyword>
<dbReference type="InParanoid" id="B9SQE8"/>
<dbReference type="PANTHER" id="PTHR33405">
    <property type="entry name" value="PROTEIN FLX-LIKE 2"/>
    <property type="match status" value="1"/>
</dbReference>
<evidence type="ECO:0000256" key="4">
    <source>
        <dbReference type="ARBA" id="ARBA00023054"/>
    </source>
</evidence>
<evidence type="ECO:0000256" key="3">
    <source>
        <dbReference type="ARBA" id="ARBA00022782"/>
    </source>
</evidence>
<sequence>MAGKGHNPPGLEGRYLRRPESIRHGLFPPSHRQLDRLPPSDLLENKIAAQAAEIEQLAGDNHRLAATHMALRQDLVDAQQEVKRRKAHIRSIQTESDIQMRMLLDKIAKMEAEIRLGDNVKKELRQAHMEAQSLVKAGQDLTTQIQEASKELQKVRTDVSIIPDLQAELENLRHEYKRLRAMFEYEKGLNIEKVERLQAMEQNLIRMARELEKLHAGVLNAEKKAHAPNLYGGGYVTRNPSCSFPIQRGAASVDSYGRHLVHTRVGPAVNGTIPYDNGNNAAIICGIGGSAVSSAGGVAPLGGSCDPSLAEK</sequence>
<evidence type="ECO:0000313" key="8">
    <source>
        <dbReference type="Proteomes" id="UP000008311"/>
    </source>
</evidence>
<reference evidence="8" key="1">
    <citation type="journal article" date="2010" name="Nat. Biotechnol.">
        <title>Draft genome sequence of the oilseed species Ricinus communis.</title>
        <authorList>
            <person name="Chan A.P."/>
            <person name="Crabtree J."/>
            <person name="Zhao Q."/>
            <person name="Lorenzi H."/>
            <person name="Orvis J."/>
            <person name="Puiu D."/>
            <person name="Melake-Berhan A."/>
            <person name="Jones K.M."/>
            <person name="Redman J."/>
            <person name="Chen G."/>
            <person name="Cahoon E.B."/>
            <person name="Gedil M."/>
            <person name="Stanke M."/>
            <person name="Haas B.J."/>
            <person name="Wortman J.R."/>
            <person name="Fraser-Liggett C.M."/>
            <person name="Ravel J."/>
            <person name="Rabinowicz P.D."/>
        </authorList>
    </citation>
    <scope>NUCLEOTIDE SEQUENCE [LARGE SCALE GENOMIC DNA]</scope>
    <source>
        <strain evidence="8">cv. Hale</strain>
    </source>
</reference>
<accession>B9SQE8</accession>
<dbReference type="PANTHER" id="PTHR33405:SF18">
    <property type="entry name" value="PROTEIN FLX-LIKE 4"/>
    <property type="match status" value="1"/>
</dbReference>
<evidence type="ECO:0000313" key="7">
    <source>
        <dbReference type="EMBL" id="EEF34174.1"/>
    </source>
</evidence>
<proteinExistence type="inferred from homology"/>
<keyword evidence="2" id="KW-0217">Developmental protein</keyword>
<dbReference type="EMBL" id="EQ974082">
    <property type="protein sequence ID" value="EEF34174.1"/>
    <property type="molecule type" value="Genomic_DNA"/>
</dbReference>
<keyword evidence="5" id="KW-0287">Flowering</keyword>
<dbReference type="eggNOG" id="ENOG502QW8B">
    <property type="taxonomic scope" value="Eukaryota"/>
</dbReference>
<dbReference type="Proteomes" id="UP000008311">
    <property type="component" value="Unassembled WGS sequence"/>
</dbReference>
<dbReference type="AlphaFoldDB" id="B9SQE8"/>
<organism evidence="7 8">
    <name type="scientific">Ricinus communis</name>
    <name type="common">Castor bean</name>
    <dbReference type="NCBI Taxonomy" id="3988"/>
    <lineage>
        <taxon>Eukaryota</taxon>
        <taxon>Viridiplantae</taxon>
        <taxon>Streptophyta</taxon>
        <taxon>Embryophyta</taxon>
        <taxon>Tracheophyta</taxon>
        <taxon>Spermatophyta</taxon>
        <taxon>Magnoliopsida</taxon>
        <taxon>eudicotyledons</taxon>
        <taxon>Gunneridae</taxon>
        <taxon>Pentapetalae</taxon>
        <taxon>rosids</taxon>
        <taxon>fabids</taxon>
        <taxon>Malpighiales</taxon>
        <taxon>Euphorbiaceae</taxon>
        <taxon>Acalyphoideae</taxon>
        <taxon>Acalypheae</taxon>
        <taxon>Ricinus</taxon>
    </lineage>
</organism>
<evidence type="ECO:0008006" key="9">
    <source>
        <dbReference type="Google" id="ProtNLM"/>
    </source>
</evidence>
<dbReference type="KEGG" id="rcu:8277251"/>
<gene>
    <name evidence="7" type="ORF">RCOM_0781720</name>
</gene>
<dbReference type="GO" id="GO:0009908">
    <property type="term" value="P:flower development"/>
    <property type="evidence" value="ECO:0007669"/>
    <property type="project" value="UniProtKB-KW"/>
</dbReference>
<evidence type="ECO:0000256" key="1">
    <source>
        <dbReference type="ARBA" id="ARBA00005405"/>
    </source>
</evidence>
<dbReference type="OrthoDB" id="1899348at2759"/>
<keyword evidence="3" id="KW-0221">Differentiation</keyword>
<dbReference type="InterPro" id="IPR040353">
    <property type="entry name" value="FLX/FLX-like"/>
</dbReference>
<name>B9SQE8_RICCO</name>
<dbReference type="GO" id="GO:0030154">
    <property type="term" value="P:cell differentiation"/>
    <property type="evidence" value="ECO:0007669"/>
    <property type="project" value="UniProtKB-KW"/>
</dbReference>
<evidence type="ECO:0000256" key="2">
    <source>
        <dbReference type="ARBA" id="ARBA00022473"/>
    </source>
</evidence>
<keyword evidence="4 6" id="KW-0175">Coiled coil</keyword>
<feature type="coiled-coil region" evidence="6">
    <location>
        <begin position="138"/>
        <end position="217"/>
    </location>
</feature>
<evidence type="ECO:0000256" key="5">
    <source>
        <dbReference type="ARBA" id="ARBA00023089"/>
    </source>
</evidence>
<protein>
    <recommendedName>
        <fullName evidence="9">Protein FLX-like 4</fullName>
    </recommendedName>
</protein>